<proteinExistence type="predicted"/>
<feature type="transmembrane region" description="Helical" evidence="6">
    <location>
        <begin position="364"/>
        <end position="386"/>
    </location>
</feature>
<evidence type="ECO:0000256" key="6">
    <source>
        <dbReference type="SAM" id="Phobius"/>
    </source>
</evidence>
<dbReference type="EMBL" id="VCQU01000010">
    <property type="protein sequence ID" value="NMN98246.1"/>
    <property type="molecule type" value="Genomic_DNA"/>
</dbReference>
<feature type="transmembrane region" description="Helical" evidence="6">
    <location>
        <begin position="235"/>
        <end position="254"/>
    </location>
</feature>
<evidence type="ECO:0000256" key="2">
    <source>
        <dbReference type="ARBA" id="ARBA00022448"/>
    </source>
</evidence>
<dbReference type="InterPro" id="IPR011701">
    <property type="entry name" value="MFS"/>
</dbReference>
<keyword evidence="4 6" id="KW-1133">Transmembrane helix</keyword>
<feature type="transmembrane region" description="Helical" evidence="6">
    <location>
        <begin position="407"/>
        <end position="429"/>
    </location>
</feature>
<evidence type="ECO:0000313" key="9">
    <source>
        <dbReference type="Proteomes" id="UP000535543"/>
    </source>
</evidence>
<evidence type="ECO:0000256" key="5">
    <source>
        <dbReference type="ARBA" id="ARBA00023136"/>
    </source>
</evidence>
<dbReference type="Gene3D" id="1.20.1720.10">
    <property type="entry name" value="Multidrug resistance protein D"/>
    <property type="match status" value="1"/>
</dbReference>
<feature type="transmembrane region" description="Helical" evidence="6">
    <location>
        <begin position="340"/>
        <end position="358"/>
    </location>
</feature>
<keyword evidence="3 6" id="KW-0812">Transmembrane</keyword>
<name>A0A848KK73_9NOCA</name>
<dbReference type="InterPro" id="IPR020846">
    <property type="entry name" value="MFS_dom"/>
</dbReference>
<organism evidence="8 9">
    <name type="scientific">Antrihabitans stalactiti</name>
    <dbReference type="NCBI Taxonomy" id="2584121"/>
    <lineage>
        <taxon>Bacteria</taxon>
        <taxon>Bacillati</taxon>
        <taxon>Actinomycetota</taxon>
        <taxon>Actinomycetes</taxon>
        <taxon>Mycobacteriales</taxon>
        <taxon>Nocardiaceae</taxon>
        <taxon>Antrihabitans</taxon>
    </lineage>
</organism>
<dbReference type="AlphaFoldDB" id="A0A848KK73"/>
<reference evidence="8 9" key="2">
    <citation type="submission" date="2020-06" db="EMBL/GenBank/DDBJ databases">
        <title>Antribacter stalactiti gen. nov., sp. nov., a new member of the family Nacardiaceae isolated from a cave.</title>
        <authorList>
            <person name="Kim I.S."/>
        </authorList>
    </citation>
    <scope>NUCLEOTIDE SEQUENCE [LARGE SCALE GENOMIC DNA]</scope>
    <source>
        <strain evidence="8 9">YC2-7</strain>
    </source>
</reference>
<evidence type="ECO:0000256" key="3">
    <source>
        <dbReference type="ARBA" id="ARBA00022692"/>
    </source>
</evidence>
<dbReference type="GO" id="GO:0022857">
    <property type="term" value="F:transmembrane transporter activity"/>
    <property type="evidence" value="ECO:0007669"/>
    <property type="project" value="InterPro"/>
</dbReference>
<keyword evidence="2" id="KW-0813">Transport</keyword>
<feature type="transmembrane region" description="Helical" evidence="6">
    <location>
        <begin position="180"/>
        <end position="199"/>
    </location>
</feature>
<evidence type="ECO:0000256" key="1">
    <source>
        <dbReference type="ARBA" id="ARBA00004651"/>
    </source>
</evidence>
<dbReference type="PANTHER" id="PTHR42718:SF9">
    <property type="entry name" value="MAJOR FACILITATOR SUPERFAMILY MULTIDRUG TRANSPORTER MFSC"/>
    <property type="match status" value="1"/>
</dbReference>
<dbReference type="PANTHER" id="PTHR42718">
    <property type="entry name" value="MAJOR FACILITATOR SUPERFAMILY MULTIDRUG TRANSPORTER MFSC"/>
    <property type="match status" value="1"/>
</dbReference>
<feature type="transmembrane region" description="Helical" evidence="6">
    <location>
        <begin position="211"/>
        <end position="229"/>
    </location>
</feature>
<feature type="transmembrane region" description="Helical" evidence="6">
    <location>
        <begin position="441"/>
        <end position="462"/>
    </location>
</feature>
<keyword evidence="9" id="KW-1185">Reference proteome</keyword>
<accession>A0A848KK73</accession>
<feature type="transmembrane region" description="Helical" evidence="6">
    <location>
        <begin position="305"/>
        <end position="328"/>
    </location>
</feature>
<gene>
    <name evidence="8" type="ORF">FGL95_24690</name>
</gene>
<dbReference type="InterPro" id="IPR036259">
    <property type="entry name" value="MFS_trans_sf"/>
</dbReference>
<dbReference type="RefSeq" id="WP_169592255.1">
    <property type="nucleotide sequence ID" value="NZ_VCQU01000010.1"/>
</dbReference>
<feature type="transmembrane region" description="Helical" evidence="6">
    <location>
        <begin position="120"/>
        <end position="137"/>
    </location>
</feature>
<feature type="transmembrane region" description="Helical" evidence="6">
    <location>
        <begin position="60"/>
        <end position="79"/>
    </location>
</feature>
<evidence type="ECO:0000313" key="8">
    <source>
        <dbReference type="EMBL" id="NMN98246.1"/>
    </source>
</evidence>
<dbReference type="SUPFAM" id="SSF103473">
    <property type="entry name" value="MFS general substrate transporter"/>
    <property type="match status" value="1"/>
</dbReference>
<comment type="caution">
    <text evidence="8">The sequence shown here is derived from an EMBL/GenBank/DDBJ whole genome shotgun (WGS) entry which is preliminary data.</text>
</comment>
<dbReference type="Gene3D" id="1.20.1250.20">
    <property type="entry name" value="MFS general substrate transporter like domains"/>
    <property type="match status" value="1"/>
</dbReference>
<feature type="transmembrane region" description="Helical" evidence="6">
    <location>
        <begin position="91"/>
        <end position="108"/>
    </location>
</feature>
<keyword evidence="5 6" id="KW-0472">Membrane</keyword>
<sequence>MTQTTLDAAEHSGTWGELVTGKYAPVAAVLAGGVLLEASNVYITTSLLPTIVGDIGGEQYYAWTMTSFLVASIITAMLVSRILTKYGSVTAYVSAFGLFAAGSLISALSPNMFALLAGRAVQGLGGGLLAGLGYALIQRALPQRLWARGAALLSAMWGVGNVLGPLTGGLFAQFDSWRGAFGLLVATSAILILLTVRVIPRTTKAQPTGAVPAGSLFLLTVAVASVSVASIVPHGFWTIATIAVGILTAVWFIDHDRRAHGAVLPAVTFQRGSRLPWVYLTVGGLAFGIGIEAFIPFFGQEIGGLAPLTAGFLGASLSLGWSLSQIVSATATSRNTVRRLTTAGPLVLGVGLVFYGALTVTTPGMWMIIGWFFALFAAGSGIGIAFPHLTVTALGTSGSEEEGAKAASGINTVFIIASAFSAALAGVLVNLGADVVNSAHLLLFTFAVAAVVGVFPAMRAALSRA</sequence>
<feature type="domain" description="Major facilitator superfamily (MFS) profile" evidence="7">
    <location>
        <begin position="26"/>
        <end position="465"/>
    </location>
</feature>
<comment type="subcellular location">
    <subcellularLocation>
        <location evidence="1">Cell membrane</location>
        <topology evidence="1">Multi-pass membrane protein</topology>
    </subcellularLocation>
</comment>
<feature type="transmembrane region" description="Helical" evidence="6">
    <location>
        <begin position="275"/>
        <end position="299"/>
    </location>
</feature>
<dbReference type="Proteomes" id="UP000535543">
    <property type="component" value="Unassembled WGS sequence"/>
</dbReference>
<evidence type="ECO:0000256" key="4">
    <source>
        <dbReference type="ARBA" id="ARBA00022989"/>
    </source>
</evidence>
<evidence type="ECO:0000259" key="7">
    <source>
        <dbReference type="PROSITE" id="PS50850"/>
    </source>
</evidence>
<dbReference type="GO" id="GO:0005886">
    <property type="term" value="C:plasma membrane"/>
    <property type="evidence" value="ECO:0007669"/>
    <property type="project" value="UniProtKB-SubCell"/>
</dbReference>
<protein>
    <submittedName>
        <fullName evidence="8">MFS transporter</fullName>
    </submittedName>
</protein>
<dbReference type="Pfam" id="PF07690">
    <property type="entry name" value="MFS_1"/>
    <property type="match status" value="1"/>
</dbReference>
<dbReference type="PROSITE" id="PS50850">
    <property type="entry name" value="MFS"/>
    <property type="match status" value="1"/>
</dbReference>
<feature type="transmembrane region" description="Helical" evidence="6">
    <location>
        <begin position="149"/>
        <end position="174"/>
    </location>
</feature>
<reference evidence="8 9" key="1">
    <citation type="submission" date="2019-05" db="EMBL/GenBank/DDBJ databases">
        <authorList>
            <person name="Lee S.D."/>
        </authorList>
    </citation>
    <scope>NUCLEOTIDE SEQUENCE [LARGE SCALE GENOMIC DNA]</scope>
    <source>
        <strain evidence="8 9">YC2-7</strain>
    </source>
</reference>